<evidence type="ECO:0000313" key="1">
    <source>
        <dbReference type="EMBL" id="OCK84108.1"/>
    </source>
</evidence>
<dbReference type="AlphaFoldDB" id="A0A8E2JIX6"/>
<sequence>MHYLCTTHPSPLSAPLSSDIPREACHHAPKWSPLLAESIVVRRVTRSQISLCQATCLVRILLESIVSPECAVEMTTAAVGYGVGQTSLSDRLCAPALWPGARGRYTAWFGATAVRKVLVDAGRIAELGIKLGMELGIHRAKSFIWRLGNIFRARRIDVQSFRATAGPANYRRGCKSLTLRQSDGTVE</sequence>
<dbReference type="Proteomes" id="UP000250266">
    <property type="component" value="Unassembled WGS sequence"/>
</dbReference>
<accession>A0A8E2JIX6</accession>
<gene>
    <name evidence="1" type="ORF">K432DRAFT_144607</name>
</gene>
<proteinExistence type="predicted"/>
<reference evidence="1 2" key="1">
    <citation type="journal article" date="2016" name="Nat. Commun.">
        <title>Ectomycorrhizal ecology is imprinted in the genome of the dominant symbiotic fungus Cenococcum geophilum.</title>
        <authorList>
            <consortium name="DOE Joint Genome Institute"/>
            <person name="Peter M."/>
            <person name="Kohler A."/>
            <person name="Ohm R.A."/>
            <person name="Kuo A."/>
            <person name="Krutzmann J."/>
            <person name="Morin E."/>
            <person name="Arend M."/>
            <person name="Barry K.W."/>
            <person name="Binder M."/>
            <person name="Choi C."/>
            <person name="Clum A."/>
            <person name="Copeland A."/>
            <person name="Grisel N."/>
            <person name="Haridas S."/>
            <person name="Kipfer T."/>
            <person name="LaButti K."/>
            <person name="Lindquist E."/>
            <person name="Lipzen A."/>
            <person name="Maire R."/>
            <person name="Meier B."/>
            <person name="Mihaltcheva S."/>
            <person name="Molinier V."/>
            <person name="Murat C."/>
            <person name="Poggeler S."/>
            <person name="Quandt C.A."/>
            <person name="Sperisen C."/>
            <person name="Tritt A."/>
            <person name="Tisserant E."/>
            <person name="Crous P.W."/>
            <person name="Henrissat B."/>
            <person name="Nehls U."/>
            <person name="Egli S."/>
            <person name="Spatafora J.W."/>
            <person name="Grigoriev I.V."/>
            <person name="Martin F.M."/>
        </authorList>
    </citation>
    <scope>NUCLEOTIDE SEQUENCE [LARGE SCALE GENOMIC DNA]</scope>
    <source>
        <strain evidence="1 2">CBS 459.81</strain>
    </source>
</reference>
<protein>
    <submittedName>
        <fullName evidence="1">Uncharacterized protein</fullName>
    </submittedName>
</protein>
<keyword evidence="2" id="KW-1185">Reference proteome</keyword>
<evidence type="ECO:0000313" key="2">
    <source>
        <dbReference type="Proteomes" id="UP000250266"/>
    </source>
</evidence>
<dbReference type="EMBL" id="KV744844">
    <property type="protein sequence ID" value="OCK84108.1"/>
    <property type="molecule type" value="Genomic_DNA"/>
</dbReference>
<name>A0A8E2JIX6_9PEZI</name>
<organism evidence="1 2">
    <name type="scientific">Lepidopterella palustris CBS 459.81</name>
    <dbReference type="NCBI Taxonomy" id="1314670"/>
    <lineage>
        <taxon>Eukaryota</taxon>
        <taxon>Fungi</taxon>
        <taxon>Dikarya</taxon>
        <taxon>Ascomycota</taxon>
        <taxon>Pezizomycotina</taxon>
        <taxon>Dothideomycetes</taxon>
        <taxon>Pleosporomycetidae</taxon>
        <taxon>Mytilinidiales</taxon>
        <taxon>Argynnaceae</taxon>
        <taxon>Lepidopterella</taxon>
    </lineage>
</organism>